<feature type="region of interest" description="Disordered" evidence="1">
    <location>
        <begin position="137"/>
        <end position="171"/>
    </location>
</feature>
<organism evidence="2 3">
    <name type="scientific">Rhodotorula graminis (strain WP1)</name>
    <dbReference type="NCBI Taxonomy" id="578459"/>
    <lineage>
        <taxon>Eukaryota</taxon>
        <taxon>Fungi</taxon>
        <taxon>Dikarya</taxon>
        <taxon>Basidiomycota</taxon>
        <taxon>Pucciniomycotina</taxon>
        <taxon>Microbotryomycetes</taxon>
        <taxon>Sporidiobolales</taxon>
        <taxon>Sporidiobolaceae</taxon>
        <taxon>Rhodotorula</taxon>
    </lineage>
</organism>
<proteinExistence type="predicted"/>
<name>A0A194SE68_RHOGW</name>
<dbReference type="Proteomes" id="UP000053890">
    <property type="component" value="Unassembled WGS sequence"/>
</dbReference>
<accession>A0A194SE68</accession>
<dbReference type="EMBL" id="KQ474074">
    <property type="protein sequence ID" value="KPV77771.1"/>
    <property type="molecule type" value="Genomic_DNA"/>
</dbReference>
<dbReference type="PANTHER" id="PTHR36986">
    <property type="entry name" value="UPF0643 PROTEIN PB2B2.08"/>
    <property type="match status" value="1"/>
</dbReference>
<feature type="compositionally biased region" description="Low complexity" evidence="1">
    <location>
        <begin position="53"/>
        <end position="67"/>
    </location>
</feature>
<evidence type="ECO:0000313" key="2">
    <source>
        <dbReference type="EMBL" id="KPV77771.1"/>
    </source>
</evidence>
<dbReference type="GeneID" id="28974391"/>
<evidence type="ECO:0000256" key="1">
    <source>
        <dbReference type="SAM" id="MobiDB-lite"/>
    </source>
</evidence>
<protein>
    <submittedName>
        <fullName evidence="2">Uncharacterized protein</fullName>
    </submittedName>
</protein>
<gene>
    <name evidence="2" type="ORF">RHOBADRAFT_41769</name>
</gene>
<feature type="region of interest" description="Disordered" evidence="1">
    <location>
        <begin position="53"/>
        <end position="82"/>
    </location>
</feature>
<feature type="region of interest" description="Disordered" evidence="1">
    <location>
        <begin position="1"/>
        <end position="31"/>
    </location>
</feature>
<dbReference type="RefSeq" id="XP_018273820.1">
    <property type="nucleotide sequence ID" value="XM_018413943.1"/>
</dbReference>
<feature type="compositionally biased region" description="Low complexity" evidence="1">
    <location>
        <begin position="1"/>
        <end position="17"/>
    </location>
</feature>
<dbReference type="PANTHER" id="PTHR36986:SF1">
    <property type="entry name" value="UPF0643 PROTEIN PB2B2.08"/>
    <property type="match status" value="1"/>
</dbReference>
<reference evidence="2 3" key="1">
    <citation type="journal article" date="2015" name="Front. Microbiol.">
        <title>Genome sequence of the plant growth promoting endophytic yeast Rhodotorula graminis WP1.</title>
        <authorList>
            <person name="Firrincieli A."/>
            <person name="Otillar R."/>
            <person name="Salamov A."/>
            <person name="Schmutz J."/>
            <person name="Khan Z."/>
            <person name="Redman R.S."/>
            <person name="Fleck N.D."/>
            <person name="Lindquist E."/>
            <person name="Grigoriev I.V."/>
            <person name="Doty S.L."/>
        </authorList>
    </citation>
    <scope>NUCLEOTIDE SEQUENCE [LARGE SCALE GENOMIC DNA]</scope>
    <source>
        <strain evidence="2 3">WP1</strain>
    </source>
</reference>
<sequence>MTAAPSSSTSRSRSSSRQGRPRALSPVNSYPDFSLPGDISAASSSAADSVSSWALSSSSRSSSPASDLDTDLDSPPSRKPSLVPLGAQVAQVVTAPESDAIAAIRARRASLSTGEPAQPSFYLPALLSRLPLPALDPSSARVEPGPSPALFDSTRALSPSSDYPPGSSADATGASTVYTASHLPTLDLVSHALHHALHAFRPITRRYATSPYATSFNWADLRLEDDATGRVKREAREWYIVAFRSRRNDGLPEDRARRLYEADRAAHEEAVTRGGLILYWYGNPVPAPSASTASHGFDPDDVGRNLATCVWQSRADAIAAMRGEHHKEAARLASTTYEYYTLERYVLRKEPGELSVRIRPWHGREVEGAVEAA</sequence>
<evidence type="ECO:0000313" key="3">
    <source>
        <dbReference type="Proteomes" id="UP000053890"/>
    </source>
</evidence>
<dbReference type="OrthoDB" id="2140489at2759"/>
<keyword evidence="3" id="KW-1185">Reference proteome</keyword>
<dbReference type="AlphaFoldDB" id="A0A194SE68"/>